<reference evidence="1 2" key="1">
    <citation type="submission" date="2024-07" db="EMBL/GenBank/DDBJ databases">
        <title>Genomic Encyclopedia of Type Strains, Phase V (KMG-V): Genome sequencing to study the core and pangenomes of soil and plant-associated prokaryotes.</title>
        <authorList>
            <person name="Whitman W."/>
        </authorList>
    </citation>
    <scope>NUCLEOTIDE SEQUENCE [LARGE SCALE GENOMIC DNA]</scope>
    <source>
        <strain evidence="1 2">USDA 222</strain>
    </source>
</reference>
<sequence length="33" mass="3835">MRPCINAHTRLRHQIAKGMWDYQAMLMSSSTAK</sequence>
<proteinExistence type="predicted"/>
<dbReference type="Proteomes" id="UP001565474">
    <property type="component" value="Unassembled WGS sequence"/>
</dbReference>
<comment type="caution">
    <text evidence="1">The sequence shown here is derived from an EMBL/GenBank/DDBJ whole genome shotgun (WGS) entry which is preliminary data.</text>
</comment>
<evidence type="ECO:0000313" key="2">
    <source>
        <dbReference type="Proteomes" id="UP001565474"/>
    </source>
</evidence>
<name>A0ABV4GM99_9BRAD</name>
<dbReference type="EMBL" id="JBGBZN010000002">
    <property type="protein sequence ID" value="MEY9473065.1"/>
    <property type="molecule type" value="Genomic_DNA"/>
</dbReference>
<protein>
    <submittedName>
        <fullName evidence="1">Uncharacterized protein</fullName>
    </submittedName>
</protein>
<keyword evidence="2" id="KW-1185">Reference proteome</keyword>
<evidence type="ECO:0000313" key="1">
    <source>
        <dbReference type="EMBL" id="MEY9473065.1"/>
    </source>
</evidence>
<organism evidence="1 2">
    <name type="scientific">Bradyrhizobium yuanmingense</name>
    <dbReference type="NCBI Taxonomy" id="108015"/>
    <lineage>
        <taxon>Bacteria</taxon>
        <taxon>Pseudomonadati</taxon>
        <taxon>Pseudomonadota</taxon>
        <taxon>Alphaproteobacteria</taxon>
        <taxon>Hyphomicrobiales</taxon>
        <taxon>Nitrobacteraceae</taxon>
        <taxon>Bradyrhizobium</taxon>
    </lineage>
</organism>
<gene>
    <name evidence="1" type="ORF">ABH992_005464</name>
</gene>
<accession>A0ABV4GM99</accession>